<dbReference type="InterPro" id="IPR036625">
    <property type="entry name" value="E3-bd_dom_sf"/>
</dbReference>
<dbReference type="SUPFAM" id="SSF51230">
    <property type="entry name" value="Single hybrid motif"/>
    <property type="match status" value="1"/>
</dbReference>
<feature type="region of interest" description="Disordered" evidence="7">
    <location>
        <begin position="330"/>
        <end position="354"/>
    </location>
</feature>
<dbReference type="PANTHER" id="PTHR43178">
    <property type="entry name" value="DIHYDROLIPOAMIDE ACETYLTRANSFERASE COMPONENT OF PYRUVATE DEHYDROGENASE COMPLEX"/>
    <property type="match status" value="1"/>
</dbReference>
<evidence type="ECO:0000256" key="7">
    <source>
        <dbReference type="SAM" id="MobiDB-lite"/>
    </source>
</evidence>
<reference evidence="11" key="1">
    <citation type="journal article" date="2019" name="Int. J. Syst. Evol. Microbiol.">
        <title>The Global Catalogue of Microorganisms (GCM) 10K type strain sequencing project: providing services to taxonomists for standard genome sequencing and annotation.</title>
        <authorList>
            <consortium name="The Broad Institute Genomics Platform"/>
            <consortium name="The Broad Institute Genome Sequencing Center for Infectious Disease"/>
            <person name="Wu L."/>
            <person name="Ma J."/>
        </authorList>
    </citation>
    <scope>NUCLEOTIDE SEQUENCE [LARGE SCALE GENOMIC DNA]</scope>
    <source>
        <strain evidence="11">JCM 18298</strain>
    </source>
</reference>
<feature type="compositionally biased region" description="Low complexity" evidence="7">
    <location>
        <begin position="217"/>
        <end position="233"/>
    </location>
</feature>
<dbReference type="InterPro" id="IPR011053">
    <property type="entry name" value="Single_hybrid_motif"/>
</dbReference>
<evidence type="ECO:0000259" key="8">
    <source>
        <dbReference type="PROSITE" id="PS50968"/>
    </source>
</evidence>
<dbReference type="Proteomes" id="UP001500603">
    <property type="component" value="Unassembled WGS sequence"/>
</dbReference>
<feature type="region of interest" description="Disordered" evidence="7">
    <location>
        <begin position="83"/>
        <end position="293"/>
    </location>
</feature>
<dbReference type="EC" id="2.3.1.-" evidence="6"/>
<dbReference type="Gene3D" id="2.40.50.100">
    <property type="match status" value="1"/>
</dbReference>
<evidence type="ECO:0000256" key="6">
    <source>
        <dbReference type="RuleBase" id="RU003423"/>
    </source>
</evidence>
<keyword evidence="4 6" id="KW-0450">Lipoyl</keyword>
<dbReference type="InterPro" id="IPR004167">
    <property type="entry name" value="PSBD"/>
</dbReference>
<dbReference type="Pfam" id="PF00364">
    <property type="entry name" value="Biotin_lipoyl"/>
    <property type="match status" value="1"/>
</dbReference>
<dbReference type="PROSITE" id="PS51826">
    <property type="entry name" value="PSBD"/>
    <property type="match status" value="1"/>
</dbReference>
<dbReference type="Pfam" id="PF02817">
    <property type="entry name" value="E3_binding"/>
    <property type="match status" value="1"/>
</dbReference>
<organism evidence="10 11">
    <name type="scientific">Nocardia callitridis</name>
    <dbReference type="NCBI Taxonomy" id="648753"/>
    <lineage>
        <taxon>Bacteria</taxon>
        <taxon>Bacillati</taxon>
        <taxon>Actinomycetota</taxon>
        <taxon>Actinomycetes</taxon>
        <taxon>Mycobacteriales</taxon>
        <taxon>Nocardiaceae</taxon>
        <taxon>Nocardia</taxon>
    </lineage>
</organism>
<feature type="compositionally biased region" description="Polar residues" evidence="7">
    <location>
        <begin position="273"/>
        <end position="284"/>
    </location>
</feature>
<dbReference type="Pfam" id="PF00198">
    <property type="entry name" value="2-oxoacid_dh"/>
    <property type="match status" value="1"/>
</dbReference>
<dbReference type="InterPro" id="IPR003016">
    <property type="entry name" value="2-oxoA_DH_lipoyl-BS"/>
</dbReference>
<dbReference type="EMBL" id="BAABJM010000008">
    <property type="protein sequence ID" value="GAA5068164.1"/>
    <property type="molecule type" value="Genomic_DNA"/>
</dbReference>
<dbReference type="PANTHER" id="PTHR43178:SF5">
    <property type="entry name" value="LIPOAMIDE ACYLTRANSFERASE COMPONENT OF BRANCHED-CHAIN ALPHA-KETO ACID DEHYDROGENASE COMPLEX, MITOCHONDRIAL"/>
    <property type="match status" value="1"/>
</dbReference>
<protein>
    <recommendedName>
        <fullName evidence="6">Dihydrolipoamide acetyltransferase component of pyruvate dehydrogenase complex</fullName>
        <ecNumber evidence="6">2.3.1.-</ecNumber>
    </recommendedName>
</protein>
<dbReference type="InterPro" id="IPR000089">
    <property type="entry name" value="Biotin_lipoyl"/>
</dbReference>
<evidence type="ECO:0000256" key="3">
    <source>
        <dbReference type="ARBA" id="ARBA00022679"/>
    </source>
</evidence>
<feature type="compositionally biased region" description="Gly residues" evidence="7">
    <location>
        <begin position="113"/>
        <end position="123"/>
    </location>
</feature>
<accession>A0ABP9L3P7</accession>
<evidence type="ECO:0000256" key="4">
    <source>
        <dbReference type="ARBA" id="ARBA00022823"/>
    </source>
</evidence>
<gene>
    <name evidence="10" type="ORF">GCM10023318_58230</name>
</gene>
<feature type="domain" description="Peripheral subunit-binding (PSBD)" evidence="9">
    <location>
        <begin position="289"/>
        <end position="326"/>
    </location>
</feature>
<dbReference type="CDD" id="cd06849">
    <property type="entry name" value="lipoyl_domain"/>
    <property type="match status" value="1"/>
</dbReference>
<feature type="domain" description="Lipoyl-binding" evidence="8">
    <location>
        <begin position="5"/>
        <end position="80"/>
    </location>
</feature>
<dbReference type="InterPro" id="IPR001078">
    <property type="entry name" value="2-oxoacid_DH_actylTfrase"/>
</dbReference>
<feature type="compositionally biased region" description="Basic and acidic residues" evidence="7">
    <location>
        <begin position="124"/>
        <end position="172"/>
    </location>
</feature>
<dbReference type="SUPFAM" id="SSF47005">
    <property type="entry name" value="Peripheral subunit-binding domain of 2-oxo acid dehydrogenase complex"/>
    <property type="match status" value="1"/>
</dbReference>
<comment type="caution">
    <text evidence="10">The sequence shown here is derived from an EMBL/GenBank/DDBJ whole genome shotgun (WGS) entry which is preliminary data.</text>
</comment>
<sequence length="577" mass="60002">MPDQLLEFRLPDLGEGLADAELVEWSVQVGDIVELNQPIVDVETAKAVVSVPSPFAGEVVELLAEPGETVEVGAVLIRVAGTGSDAVSGSGGMNSAAGEGSRRSRRKPANAPSGGGQRRGGGGRLDEADRASTAAEDRADPPGRIRRGDDTDLVRGEHFDRRERDVDGRDTGDVDAEALDVSGERKSVLDASGPAESDVSWRQNDTKSAVREDVSDTARASAAADDGASGSADAGDRDGAQGGERKSVLVGYGPEQEGVSRRRKGPESAAQEVVSSTANAQAGRSSRPAAVPSARKLARELGVDLWELAGSGPDGAVTVDDVRAVSRVDTASGNAADRGTPVASDRETRTPVSGIRKRTAAAMVTSARTIPQASTSVTVDVTASIELLEHLRGTKSFADLPLTPLALVSRAVLAALTEFPGINAAWDEDAQQIITKHYVNLGIAVAAERGLLVPNIKDAHALSLRELCAAIARLAESARAATATPADLTGGTFTISNVGVFGVDTGIPLVNPGEAAILCLGSIAKRPWVIDDELAIRRVTTLALSFDHRLIDGEQAARFLATLANFLEDPLVLLGRL</sequence>
<evidence type="ECO:0000256" key="2">
    <source>
        <dbReference type="ARBA" id="ARBA00007317"/>
    </source>
</evidence>
<dbReference type="InterPro" id="IPR023213">
    <property type="entry name" value="CAT-like_dom_sf"/>
</dbReference>
<dbReference type="SUPFAM" id="SSF52777">
    <property type="entry name" value="CoA-dependent acyltransferases"/>
    <property type="match status" value="1"/>
</dbReference>
<dbReference type="PROSITE" id="PS50968">
    <property type="entry name" value="BIOTINYL_LIPOYL"/>
    <property type="match status" value="1"/>
</dbReference>
<evidence type="ECO:0000313" key="10">
    <source>
        <dbReference type="EMBL" id="GAA5068164.1"/>
    </source>
</evidence>
<evidence type="ECO:0000256" key="5">
    <source>
        <dbReference type="ARBA" id="ARBA00023315"/>
    </source>
</evidence>
<proteinExistence type="inferred from homology"/>
<comment type="cofactor">
    <cofactor evidence="1 6">
        <name>(R)-lipoate</name>
        <dbReference type="ChEBI" id="CHEBI:83088"/>
    </cofactor>
</comment>
<evidence type="ECO:0000259" key="9">
    <source>
        <dbReference type="PROSITE" id="PS51826"/>
    </source>
</evidence>
<keyword evidence="3 6" id="KW-0808">Transferase</keyword>
<keyword evidence="5 6" id="KW-0012">Acyltransferase</keyword>
<dbReference type="InterPro" id="IPR050743">
    <property type="entry name" value="2-oxoacid_DH_E2_comp"/>
</dbReference>
<dbReference type="Gene3D" id="4.10.320.10">
    <property type="entry name" value="E3-binding domain"/>
    <property type="match status" value="1"/>
</dbReference>
<keyword evidence="11" id="KW-1185">Reference proteome</keyword>
<evidence type="ECO:0000256" key="1">
    <source>
        <dbReference type="ARBA" id="ARBA00001938"/>
    </source>
</evidence>
<comment type="similarity">
    <text evidence="2 6">Belongs to the 2-oxoacid dehydrogenase family.</text>
</comment>
<feature type="compositionally biased region" description="Basic and acidic residues" evidence="7">
    <location>
        <begin position="204"/>
        <end position="216"/>
    </location>
</feature>
<evidence type="ECO:0000313" key="11">
    <source>
        <dbReference type="Proteomes" id="UP001500603"/>
    </source>
</evidence>
<dbReference type="RefSeq" id="WP_425577736.1">
    <property type="nucleotide sequence ID" value="NZ_BAABJM010000008.1"/>
</dbReference>
<feature type="compositionally biased region" description="Basic and acidic residues" evidence="7">
    <location>
        <begin position="234"/>
        <end position="247"/>
    </location>
</feature>
<name>A0ABP9L3P7_9NOCA</name>
<dbReference type="Gene3D" id="3.30.559.10">
    <property type="entry name" value="Chloramphenicol acetyltransferase-like domain"/>
    <property type="match status" value="1"/>
</dbReference>
<dbReference type="PROSITE" id="PS00189">
    <property type="entry name" value="LIPOYL"/>
    <property type="match status" value="1"/>
</dbReference>